<evidence type="ECO:0000313" key="3">
    <source>
        <dbReference type="Proteomes" id="UP000254664"/>
    </source>
</evidence>
<dbReference type="AlphaFoldDB" id="A0A381J9T7"/>
<feature type="signal peptide" evidence="1">
    <location>
        <begin position="1"/>
        <end position="30"/>
    </location>
</feature>
<name>A0A381J9T7_9CLOT</name>
<dbReference type="OrthoDB" id="9815841at2"/>
<gene>
    <name evidence="2" type="ORF">NCTC9836_02228</name>
</gene>
<protein>
    <submittedName>
        <fullName evidence="2">Membrane protein-like protein</fullName>
    </submittedName>
</protein>
<evidence type="ECO:0000313" key="2">
    <source>
        <dbReference type="EMBL" id="SUY47885.1"/>
    </source>
</evidence>
<dbReference type="Gene3D" id="1.10.287.950">
    <property type="entry name" value="Methyl-accepting chemotaxis protein"/>
    <property type="match status" value="1"/>
</dbReference>
<dbReference type="EMBL" id="UFWZ01000001">
    <property type="protein sequence ID" value="SUY47885.1"/>
    <property type="molecule type" value="Genomic_DNA"/>
</dbReference>
<keyword evidence="3" id="KW-1185">Reference proteome</keyword>
<organism evidence="2 3">
    <name type="scientific">Clostridium putrefaciens</name>
    <dbReference type="NCBI Taxonomy" id="99675"/>
    <lineage>
        <taxon>Bacteria</taxon>
        <taxon>Bacillati</taxon>
        <taxon>Bacillota</taxon>
        <taxon>Clostridia</taxon>
        <taxon>Eubacteriales</taxon>
        <taxon>Clostridiaceae</taxon>
        <taxon>Clostridium</taxon>
    </lineage>
</organism>
<evidence type="ECO:0000256" key="1">
    <source>
        <dbReference type="SAM" id="SignalP"/>
    </source>
</evidence>
<sequence>MKKDKLNYMSKTIISLVLVASIVSPNLVQASEAVKKDESVYITLDKDGNVKDKIVSAWIHNPNGGDIKDKSNLKDIKNIKGEDKPDISGESITWRSKENDIFYQGNSNEELPLEITMVYYLNGVSIKPEELAGKSGKVKISLEIKNKEAHKVTINGKEKTIYTPFATVALLNLPIDNFKNIKVNSGQIASDGNNNIVTYIGLPGLKESLGLNTMDIDLGLEDKLEIESDVENFKMGPVMITATPDLPEIEKLKNSKDLSELVDGIDELKDASGKLKEGSEKLSEGESLFAEKMGDLVVGTDKLKDGSTSLRNGAYDLKSGINTAGKGIGIIKGEMSKGENQKKIALITEDNNVERERTLINDAYFAKDIDVSSVGGLVPLLSEDNMNLMGKTFIDYRAVGISKMLANTMIEQLKALSTPENISNIEALINTTDKLSSVDIDAEKLQPLLEVMKNVDKLAPLMGELNSLATMDISVIDTLSPIFQNASAINNILDSAKALEKVNGAEMKGILEQQEAMANKFVADTEDLIKEENVNALREAVNKAYPLDNQQTAKVNKQLQGLISGYNGAVVGVRDGFIKSKGSMDSMKESLKTLIALQQALGQNKDALEAISKALNPETMKSIKKMTATLKGAQSKIQDPNTQVMLKGLNEVLNNKEIMGELNKVNQMLPAIQGMKSTLDKNKQNIAISKKLLEASKRKEFKETVGNISVLEEDMKNLQPIITAIEKNMTPDIMDKISKSPESINTLMTMQKHLKDSEDILSIMKESLEEDNVSKVRESLGKLPQLTGGIKQLEEGVNRLYEGTSDLNNGVEGLNFGAAQLKDASSQLANGAKELKEGMEKFDEEGVTKLHDKVSEGVADIDEVLASKDEIVKLSENYGTFSGIEEGMEGKVKFIIKTEEVKIPEVKIEQKVEVKEERKGFINWIKNIFS</sequence>
<dbReference type="RefSeq" id="WP_115641765.1">
    <property type="nucleotide sequence ID" value="NZ_UFWZ01000001.1"/>
</dbReference>
<reference evidence="2 3" key="1">
    <citation type="submission" date="2018-06" db="EMBL/GenBank/DDBJ databases">
        <authorList>
            <consortium name="Pathogen Informatics"/>
            <person name="Doyle S."/>
        </authorList>
    </citation>
    <scope>NUCLEOTIDE SEQUENCE [LARGE SCALE GENOMIC DNA]</scope>
    <source>
        <strain evidence="2 3">NCTC9836</strain>
    </source>
</reference>
<accession>A0A381J9T7</accession>
<keyword evidence="1" id="KW-0732">Signal</keyword>
<dbReference type="Proteomes" id="UP000254664">
    <property type="component" value="Unassembled WGS sequence"/>
</dbReference>
<feature type="chain" id="PRO_5016674272" evidence="1">
    <location>
        <begin position="31"/>
        <end position="930"/>
    </location>
</feature>
<proteinExistence type="predicted"/>